<evidence type="ECO:0000313" key="2">
    <source>
        <dbReference type="Proteomes" id="UP001057402"/>
    </source>
</evidence>
<comment type="caution">
    <text evidence="1">The sequence shown here is derived from an EMBL/GenBank/DDBJ whole genome shotgun (WGS) entry which is preliminary data.</text>
</comment>
<name>A0ACB9MSW5_9MYRT</name>
<sequence>MIFHFFFFLTLLLLRPSPSAPASPSYPCKPPNHNLYPFCDSSLPIPTRASSLLSFLTLPDKLLFLSDNSSSLPRIGLTHYEWWSESLHGLAPNGPGVSFSSGPIPSSTVFPQVILATSSFNRRLWYDVATAIAAEARAMHNYGQAGLTFWAPNVNLFRDPRWGRGQETPGEDPAVAAAFASEYVKGLQGMDEKGGLMVSACCKHFAAYDLEKWGSFSRYNFNAVVTQQDMQDTYDPPFRSCIQQGKASCLMCSYNAVNGVPACASKSLLDRARKEWGFQGYITSDCDAVATIFEYQHYVKSAEDAAVDAIKAGVDINCGTYLKRHIASAIRLGKLKEKDLDSALLNLFSVQLRLGYFDGNPRKGKYGKLGPRDVCSAEHRNLALESARQGIVLLKNENKFLPLKKNVISSLAVVGPQAKDASNILGDYTGVPCNPKSIWDELKEYVQTTNYASGCDNVPCTTGDKFGEAVLAATKADFTVVITGLDLTQETEDLDRVSLLLPGKQMELVSSIATASRNAIVLVLTGGGPIDVSFAKNNPKIASILWIGYPGEAGPRALAEVIFGDVNPGGRLPITWYPESFTSVPMNDMNMRPDPSRGYPGRTYRFYTGDVVYGFGHGLSYTDFRHEFVSAPRNLNLPRLSRSIPIGKYRVLQQTARPDDIPVREVQGCDSLKFTVDVSVSNSGDVSGSHVVMLFWRPPGLIKGAPRKQLVGFDRIHVPRNRTVVTTFWIDPCDNLSIVDEYGDRILALGQHALMVENVEQLVSIEAS</sequence>
<evidence type="ECO:0000313" key="1">
    <source>
        <dbReference type="EMBL" id="KAI4325981.1"/>
    </source>
</evidence>
<reference evidence="2" key="1">
    <citation type="journal article" date="2023" name="Front. Plant Sci.">
        <title>Chromosomal-level genome assembly of Melastoma candidum provides insights into trichome evolution.</title>
        <authorList>
            <person name="Zhong Y."/>
            <person name="Wu W."/>
            <person name="Sun C."/>
            <person name="Zou P."/>
            <person name="Liu Y."/>
            <person name="Dai S."/>
            <person name="Zhou R."/>
        </authorList>
    </citation>
    <scope>NUCLEOTIDE SEQUENCE [LARGE SCALE GENOMIC DNA]</scope>
</reference>
<accession>A0ACB9MSW5</accession>
<gene>
    <name evidence="1" type="ORF">MLD38_031340</name>
</gene>
<dbReference type="EMBL" id="CM042888">
    <property type="protein sequence ID" value="KAI4325981.1"/>
    <property type="molecule type" value="Genomic_DNA"/>
</dbReference>
<protein>
    <submittedName>
        <fullName evidence="1">Uncharacterized protein</fullName>
    </submittedName>
</protein>
<dbReference type="Proteomes" id="UP001057402">
    <property type="component" value="Chromosome 9"/>
</dbReference>
<proteinExistence type="predicted"/>
<keyword evidence="2" id="KW-1185">Reference proteome</keyword>
<organism evidence="1 2">
    <name type="scientific">Melastoma candidum</name>
    <dbReference type="NCBI Taxonomy" id="119954"/>
    <lineage>
        <taxon>Eukaryota</taxon>
        <taxon>Viridiplantae</taxon>
        <taxon>Streptophyta</taxon>
        <taxon>Embryophyta</taxon>
        <taxon>Tracheophyta</taxon>
        <taxon>Spermatophyta</taxon>
        <taxon>Magnoliopsida</taxon>
        <taxon>eudicotyledons</taxon>
        <taxon>Gunneridae</taxon>
        <taxon>Pentapetalae</taxon>
        <taxon>rosids</taxon>
        <taxon>malvids</taxon>
        <taxon>Myrtales</taxon>
        <taxon>Melastomataceae</taxon>
        <taxon>Melastomatoideae</taxon>
        <taxon>Melastomateae</taxon>
        <taxon>Melastoma</taxon>
    </lineage>
</organism>